<dbReference type="Pfam" id="PF03691">
    <property type="entry name" value="UPF0167"/>
    <property type="match status" value="1"/>
</dbReference>
<evidence type="ECO:0000256" key="2">
    <source>
        <dbReference type="SAM" id="MobiDB-lite"/>
    </source>
</evidence>
<evidence type="ECO:0000313" key="3">
    <source>
        <dbReference type="EMBL" id="MVQ51027.1"/>
    </source>
</evidence>
<organism evidence="3 4">
    <name type="scientific">Nocardioides agri</name>
    <dbReference type="NCBI Taxonomy" id="2682843"/>
    <lineage>
        <taxon>Bacteria</taxon>
        <taxon>Bacillati</taxon>
        <taxon>Actinomycetota</taxon>
        <taxon>Actinomycetes</taxon>
        <taxon>Propionibacteriales</taxon>
        <taxon>Nocardioidaceae</taxon>
        <taxon>Nocardioides</taxon>
    </lineage>
</organism>
<accession>A0A6L6XWD5</accession>
<keyword evidence="4" id="KW-1185">Reference proteome</keyword>
<dbReference type="Proteomes" id="UP000473525">
    <property type="component" value="Unassembled WGS sequence"/>
</dbReference>
<proteinExistence type="inferred from homology"/>
<dbReference type="EMBL" id="WSEK01000004">
    <property type="protein sequence ID" value="MVQ51027.1"/>
    <property type="molecule type" value="Genomic_DNA"/>
</dbReference>
<name>A0A6L6XWD5_9ACTN</name>
<dbReference type="AlphaFoldDB" id="A0A6L6XWD5"/>
<comment type="similarity">
    <text evidence="1">Belongs to the UPF0167 family.</text>
</comment>
<feature type="region of interest" description="Disordered" evidence="2">
    <location>
        <begin position="1"/>
        <end position="44"/>
    </location>
</feature>
<evidence type="ECO:0000256" key="1">
    <source>
        <dbReference type="ARBA" id="ARBA00008525"/>
    </source>
</evidence>
<dbReference type="InterPro" id="IPR005363">
    <property type="entry name" value="UPF0167"/>
</dbReference>
<reference evidence="3 4" key="1">
    <citation type="submission" date="2019-12" db="EMBL/GenBank/DDBJ databases">
        <authorList>
            <person name="Huq M.A."/>
        </authorList>
    </citation>
    <scope>NUCLEOTIDE SEQUENCE [LARGE SCALE GENOMIC DNA]</scope>
    <source>
        <strain evidence="3 4">MAH-18</strain>
    </source>
</reference>
<evidence type="ECO:0000313" key="4">
    <source>
        <dbReference type="Proteomes" id="UP000473525"/>
    </source>
</evidence>
<gene>
    <name evidence="3" type="ORF">GON03_17725</name>
</gene>
<comment type="caution">
    <text evidence="3">The sequence shown here is derived from an EMBL/GenBank/DDBJ whole genome shotgun (WGS) entry which is preliminary data.</text>
</comment>
<sequence>MTPRSHRLQAEERHQNGARRTQREPTQPSMTSRRPPGRVPPTVSLPVHVHRVGRWPRRDHALDQVIPPRGPPAGIVVQASDTSRTHEAALPHFTYHPNPLADGAIVASRELCEVCEQTPRHAGKISAGSPCTRPGSCRY</sequence>
<dbReference type="RefSeq" id="WP_350339694.1">
    <property type="nucleotide sequence ID" value="NZ_WSEK01000004.1"/>
</dbReference>
<protein>
    <submittedName>
        <fullName evidence="3">Uncharacterized protein</fullName>
    </submittedName>
</protein>